<dbReference type="InterPro" id="IPR000778">
    <property type="entry name" value="Cyt_b245_heavy_chain"/>
</dbReference>
<evidence type="ECO:0000256" key="1">
    <source>
        <dbReference type="ARBA" id="ARBA00004141"/>
    </source>
</evidence>
<evidence type="ECO:0000256" key="8">
    <source>
        <dbReference type="SAM" id="MobiDB-lite"/>
    </source>
</evidence>
<dbReference type="PANTHER" id="PTHR35170:SF1">
    <property type="entry name" value="PROTEIN DD3-3"/>
    <property type="match status" value="1"/>
</dbReference>
<dbReference type="EMBL" id="JADGKB010000012">
    <property type="protein sequence ID" value="KAJ3260344.1"/>
    <property type="molecule type" value="Genomic_DNA"/>
</dbReference>
<feature type="transmembrane region" description="Helical" evidence="9">
    <location>
        <begin position="554"/>
        <end position="579"/>
    </location>
</feature>
<accession>A0AAD5UKA0</accession>
<feature type="domain" description="FAD-binding FR-type" evidence="10">
    <location>
        <begin position="844"/>
        <end position="979"/>
    </location>
</feature>
<feature type="region of interest" description="Disordered" evidence="8">
    <location>
        <begin position="936"/>
        <end position="963"/>
    </location>
</feature>
<keyword evidence="7 9" id="KW-0472">Membrane</keyword>
<dbReference type="PRINTS" id="PR00466">
    <property type="entry name" value="GP91PHOX"/>
</dbReference>
<keyword evidence="6" id="KW-0813">Transport</keyword>
<dbReference type="InterPro" id="IPR013121">
    <property type="entry name" value="Fe_red_NAD-bd_6"/>
</dbReference>
<feature type="transmembrane region" description="Helical" evidence="9">
    <location>
        <begin position="753"/>
        <end position="780"/>
    </location>
</feature>
<dbReference type="PROSITE" id="PS51384">
    <property type="entry name" value="FAD_FR"/>
    <property type="match status" value="1"/>
</dbReference>
<dbReference type="InterPro" id="IPR017927">
    <property type="entry name" value="FAD-bd_FR_type"/>
</dbReference>
<dbReference type="InterPro" id="IPR013112">
    <property type="entry name" value="FAD-bd_8"/>
</dbReference>
<dbReference type="InterPro" id="IPR013130">
    <property type="entry name" value="Fe3_Rdtase_TM_dom"/>
</dbReference>
<organism evidence="11 12">
    <name type="scientific">Boothiomyces macroporosus</name>
    <dbReference type="NCBI Taxonomy" id="261099"/>
    <lineage>
        <taxon>Eukaryota</taxon>
        <taxon>Fungi</taxon>
        <taxon>Fungi incertae sedis</taxon>
        <taxon>Chytridiomycota</taxon>
        <taxon>Chytridiomycota incertae sedis</taxon>
        <taxon>Chytridiomycetes</taxon>
        <taxon>Rhizophydiales</taxon>
        <taxon>Terramycetaceae</taxon>
        <taxon>Boothiomyces</taxon>
    </lineage>
</organism>
<evidence type="ECO:0000256" key="5">
    <source>
        <dbReference type="ARBA" id="ARBA00023002"/>
    </source>
</evidence>
<dbReference type="GO" id="GO:0006811">
    <property type="term" value="P:monoatomic ion transport"/>
    <property type="evidence" value="ECO:0007669"/>
    <property type="project" value="UniProtKB-KW"/>
</dbReference>
<feature type="transmembrane region" description="Helical" evidence="9">
    <location>
        <begin position="724"/>
        <end position="747"/>
    </location>
</feature>
<keyword evidence="3" id="KW-0249">Electron transport</keyword>
<evidence type="ECO:0000313" key="12">
    <source>
        <dbReference type="Proteomes" id="UP001210925"/>
    </source>
</evidence>
<keyword evidence="2 9" id="KW-0812">Transmembrane</keyword>
<protein>
    <recommendedName>
        <fullName evidence="10">FAD-binding FR-type domain-containing protein</fullName>
    </recommendedName>
</protein>
<proteinExistence type="predicted"/>
<dbReference type="Pfam" id="PF08022">
    <property type="entry name" value="FAD_binding_8"/>
    <property type="match status" value="1"/>
</dbReference>
<evidence type="ECO:0000256" key="9">
    <source>
        <dbReference type="SAM" id="Phobius"/>
    </source>
</evidence>
<comment type="caution">
    <text evidence="11">The sequence shown here is derived from an EMBL/GenBank/DDBJ whole genome shotgun (WGS) entry which is preliminary data.</text>
</comment>
<feature type="transmembrane region" description="Helical" evidence="9">
    <location>
        <begin position="801"/>
        <end position="817"/>
    </location>
</feature>
<dbReference type="CDD" id="cd06186">
    <property type="entry name" value="NOX_Duox_like_FAD_NADP"/>
    <property type="match status" value="1"/>
</dbReference>
<evidence type="ECO:0000256" key="2">
    <source>
        <dbReference type="ARBA" id="ARBA00022692"/>
    </source>
</evidence>
<dbReference type="Proteomes" id="UP001210925">
    <property type="component" value="Unassembled WGS sequence"/>
</dbReference>
<evidence type="ECO:0000313" key="11">
    <source>
        <dbReference type="EMBL" id="KAJ3260344.1"/>
    </source>
</evidence>
<dbReference type="PANTHER" id="PTHR35170">
    <property type="entry name" value="PROTEIN DD3-3"/>
    <property type="match status" value="1"/>
</dbReference>
<dbReference type="InterPro" id="IPR017938">
    <property type="entry name" value="Riboflavin_synthase-like_b-brl"/>
</dbReference>
<feature type="transmembrane region" description="Helical" evidence="9">
    <location>
        <begin position="685"/>
        <end position="704"/>
    </location>
</feature>
<dbReference type="SFLD" id="SFLDG01169">
    <property type="entry name" value="NADPH_oxidase_subgroup_(NOX)"/>
    <property type="match status" value="1"/>
</dbReference>
<comment type="subcellular location">
    <subcellularLocation>
        <location evidence="1">Membrane</location>
        <topology evidence="1">Multi-pass membrane protein</topology>
    </subcellularLocation>
</comment>
<keyword evidence="6" id="KW-0406">Ion transport</keyword>
<evidence type="ECO:0000256" key="6">
    <source>
        <dbReference type="ARBA" id="ARBA00023065"/>
    </source>
</evidence>
<dbReference type="Gene3D" id="3.40.50.80">
    <property type="entry name" value="Nucleotide-binding domain of ferredoxin-NADP reductase (FNR) module"/>
    <property type="match status" value="1"/>
</dbReference>
<dbReference type="InterPro" id="IPR039261">
    <property type="entry name" value="FNR_nucleotide-bd"/>
</dbReference>
<dbReference type="SUPFAM" id="SSF63380">
    <property type="entry name" value="Riboflavin synthase domain-like"/>
    <property type="match status" value="1"/>
</dbReference>
<dbReference type="SUPFAM" id="SSF52343">
    <property type="entry name" value="Ferredoxin reductase-like, C-terminal NADP-linked domain"/>
    <property type="match status" value="1"/>
</dbReference>
<keyword evidence="5" id="KW-0560">Oxidoreductase</keyword>
<dbReference type="Gene3D" id="2.40.30.10">
    <property type="entry name" value="Translation factors"/>
    <property type="match status" value="1"/>
</dbReference>
<keyword evidence="4 9" id="KW-1133">Transmembrane helix</keyword>
<feature type="transmembrane region" description="Helical" evidence="9">
    <location>
        <begin position="644"/>
        <end position="665"/>
    </location>
</feature>
<gene>
    <name evidence="11" type="ORF">HK103_000979</name>
</gene>
<reference evidence="11" key="1">
    <citation type="submission" date="2020-05" db="EMBL/GenBank/DDBJ databases">
        <title>Phylogenomic resolution of chytrid fungi.</title>
        <authorList>
            <person name="Stajich J.E."/>
            <person name="Amses K."/>
            <person name="Simmons R."/>
            <person name="Seto K."/>
            <person name="Myers J."/>
            <person name="Bonds A."/>
            <person name="Quandt C.A."/>
            <person name="Barry K."/>
            <person name="Liu P."/>
            <person name="Grigoriev I."/>
            <person name="Longcore J.E."/>
            <person name="James T.Y."/>
        </authorList>
    </citation>
    <scope>NUCLEOTIDE SEQUENCE</scope>
    <source>
        <strain evidence="11">PLAUS21</strain>
    </source>
</reference>
<evidence type="ECO:0000256" key="7">
    <source>
        <dbReference type="ARBA" id="ARBA00023136"/>
    </source>
</evidence>
<keyword evidence="12" id="KW-1185">Reference proteome</keyword>
<evidence type="ECO:0000259" key="10">
    <source>
        <dbReference type="PROSITE" id="PS51384"/>
    </source>
</evidence>
<name>A0AAD5UKA0_9FUNG</name>
<sequence>MSKYVLTALLATYANGDCYIQHPRGSNNKLNEQSNTVSNNQRLFDSQNNDNSGYQANATGAGQGIMQFYEGSWLWIEWNNQHGSQSPYLHNQIILQYTCDDTVYTTGMRDGTTTNKIPTDPTAPNLDQYGQHENQQWYSECSTRNRNGGLFTADQNLQGTTAQYTRQNAAGTRHGLECPEERDYYPYWHPTPWRDIAVCTDTPTQCPFYQQNSQNVMNLGSCSNPLYNNQKDCQYNLAVWTVGGAWNVGPPNCTICPTTRNNHNGDTVNSGQSPNYMWQIPQGIHADGAKCVLRIRYNITTYDFGSDSWNVFSAANGANSPVKTNPASDFVGLGANVTGPLRLNINTAQFGRTFQDRSHVFQIRKRPSSLPCGLRTNEACNIYNLNVRGRRGNIQQTYPAVEYDFVPPNLQVYRNDYLHIQWTGSDANDQNNAGNGRTGTDRNNIVIIPSVGKNYPTSLNPLLQTNSTPIHFSNDNVKIALMAYLNQTGCDYYTTDTNNNNNCKTLNRAAAYQNIGLVQAENLGKFTIMSTRNNAFSNREQKTTLTVVEDPTTIGGGIGIGLAGIGIAAACGFFGFSYAKKHPKSKMAKLYGVCKSNETDDEALSQSDVDSNADLLEAAPKKTIFDKVPFLASFAEWYSWNQPLVFFFVFFVLCQVGAWLYGYFINLNVSALPYFPYAKGFGKMLDFNLCFVLIPVLRNFLSFVRTTAVADKLPLDENLNIHRWTAYTIAIAACGHIGFHFADFVYAQNYLAVPIYISALANVPGPTGFVIAFLMMIMFLTAFLKRKIYSLFGYRFDGYKLFLKIHRLWIPIYALMWLHGSQFWQFSVFPLLFMALEKYIQSRRAKLDVKIVEAKMAGKDVLCLKMQLLSGRKKFRYKAGQYLFLCVPEINETEFHPFTITSAPEDNYFSCHIRCRKDMDWTYSLRQTLGFAEQTPGEMPLANRSPTTPEALGGDTDNEDENNGLVLRVDGPYGSASEEVFDFETVILVGAGIGVTPFISIIKSLSYKMQLAQGEDTAACMSIYFYWICRDQAEFDSFKDFFDQIIKIDRFSNHLELNMYVTGEVNLKNIKVEAYNQFAGRPNWNRIFKEKAKKHAGSEIGVFLCGPGPIAQQLAAASKMHSTKRNKHLHTSSSTRTIFKFHKENF</sequence>
<evidence type="ECO:0000256" key="3">
    <source>
        <dbReference type="ARBA" id="ARBA00022982"/>
    </source>
</evidence>
<dbReference type="Pfam" id="PF08030">
    <property type="entry name" value="NAD_binding_6"/>
    <property type="match status" value="1"/>
</dbReference>
<dbReference type="Pfam" id="PF01794">
    <property type="entry name" value="Ferric_reduct"/>
    <property type="match status" value="1"/>
</dbReference>
<evidence type="ECO:0000256" key="4">
    <source>
        <dbReference type="ARBA" id="ARBA00022989"/>
    </source>
</evidence>
<dbReference type="InterPro" id="IPR053320">
    <property type="entry name" value="Protein_DD3-3_O-glyco"/>
</dbReference>
<dbReference type="AlphaFoldDB" id="A0AAD5UKA0"/>
<dbReference type="GO" id="GO:0016491">
    <property type="term" value="F:oxidoreductase activity"/>
    <property type="evidence" value="ECO:0007669"/>
    <property type="project" value="UniProtKB-KW"/>
</dbReference>
<dbReference type="GO" id="GO:0016020">
    <property type="term" value="C:membrane"/>
    <property type="evidence" value="ECO:0007669"/>
    <property type="project" value="UniProtKB-SubCell"/>
</dbReference>